<evidence type="ECO:0000313" key="8">
    <source>
        <dbReference type="Proteomes" id="UP000244817"/>
    </source>
</evidence>
<dbReference type="PRINTS" id="PR01270">
    <property type="entry name" value="HDASUPER"/>
</dbReference>
<dbReference type="PANTHER" id="PTHR10625:SF17">
    <property type="entry name" value="HISTONE DEACETYLASE 8"/>
    <property type="match status" value="1"/>
</dbReference>
<dbReference type="AlphaFoldDB" id="A0A2T7FTE5"/>
<evidence type="ECO:0000256" key="5">
    <source>
        <dbReference type="ARBA" id="ARBA00022833"/>
    </source>
</evidence>
<dbReference type="GO" id="GO:0004407">
    <property type="term" value="F:histone deacetylase activity"/>
    <property type="evidence" value="ECO:0007669"/>
    <property type="project" value="TreeGrafter"/>
</dbReference>
<dbReference type="SUPFAM" id="SSF52768">
    <property type="entry name" value="Arginase/deacetylase"/>
    <property type="match status" value="1"/>
</dbReference>
<dbReference type="GO" id="GO:0046872">
    <property type="term" value="F:metal ion binding"/>
    <property type="evidence" value="ECO:0007669"/>
    <property type="project" value="UniProtKB-KW"/>
</dbReference>
<evidence type="ECO:0000256" key="3">
    <source>
        <dbReference type="ARBA" id="ARBA00022723"/>
    </source>
</evidence>
<keyword evidence="5" id="KW-0862">Zinc</keyword>
<dbReference type="Gene3D" id="3.40.800.20">
    <property type="entry name" value="Histone deacetylase domain"/>
    <property type="match status" value="1"/>
</dbReference>
<comment type="caution">
    <text evidence="7">The sequence shown here is derived from an EMBL/GenBank/DDBJ whole genome shotgun (WGS) entry which is preliminary data.</text>
</comment>
<dbReference type="OrthoDB" id="9808367at2"/>
<dbReference type="Proteomes" id="UP000244817">
    <property type="component" value="Unassembled WGS sequence"/>
</dbReference>
<dbReference type="InterPro" id="IPR037138">
    <property type="entry name" value="His_deacetylse_dom_sf"/>
</dbReference>
<dbReference type="Pfam" id="PF00850">
    <property type="entry name" value="Hist_deacetyl"/>
    <property type="match status" value="1"/>
</dbReference>
<organism evidence="7 8">
    <name type="scientific">Thalassorhabdomicrobium marinisediminis</name>
    <dbReference type="NCBI Taxonomy" id="2170577"/>
    <lineage>
        <taxon>Bacteria</taxon>
        <taxon>Pseudomonadati</taxon>
        <taxon>Pseudomonadota</taxon>
        <taxon>Alphaproteobacteria</taxon>
        <taxon>Rhodobacterales</taxon>
        <taxon>Paracoccaceae</taxon>
        <taxon>Thalassorhabdomicrobium</taxon>
    </lineage>
</organism>
<comment type="similarity">
    <text evidence="2">Belongs to the histone deacetylase family.</text>
</comment>
<keyword evidence="3" id="KW-0479">Metal-binding</keyword>
<accession>A0A2T7FTE5</accession>
<evidence type="ECO:0000256" key="2">
    <source>
        <dbReference type="ARBA" id="ARBA00005947"/>
    </source>
</evidence>
<reference evidence="7 8" key="1">
    <citation type="submission" date="2018-04" db="EMBL/GenBank/DDBJ databases">
        <title>Pelagivirga bohaiensis gen. nov., sp. nov., a bacterium isolated from the Bohai Sea.</title>
        <authorList>
            <person name="Ji X."/>
        </authorList>
    </citation>
    <scope>NUCLEOTIDE SEQUENCE [LARGE SCALE GENOMIC DNA]</scope>
    <source>
        <strain evidence="7 8">BH-SD16</strain>
    </source>
</reference>
<dbReference type="RefSeq" id="WP_108642085.1">
    <property type="nucleotide sequence ID" value="NZ_QCYG01000011.1"/>
</dbReference>
<keyword evidence="8" id="KW-1185">Reference proteome</keyword>
<dbReference type="GO" id="GO:0016787">
    <property type="term" value="F:hydrolase activity"/>
    <property type="evidence" value="ECO:0007669"/>
    <property type="project" value="UniProtKB-KW"/>
</dbReference>
<protein>
    <submittedName>
        <fullName evidence="7">Acetylpolyamine amidohydrolase</fullName>
    </submittedName>
</protein>
<dbReference type="PANTHER" id="PTHR10625">
    <property type="entry name" value="HISTONE DEACETYLASE HDAC1-RELATED"/>
    <property type="match status" value="1"/>
</dbReference>
<dbReference type="InterPro" id="IPR023696">
    <property type="entry name" value="Ureohydrolase_dom_sf"/>
</dbReference>
<feature type="domain" description="Histone deacetylase" evidence="6">
    <location>
        <begin position="28"/>
        <end position="337"/>
    </location>
</feature>
<evidence type="ECO:0000259" key="6">
    <source>
        <dbReference type="Pfam" id="PF00850"/>
    </source>
</evidence>
<comment type="cofactor">
    <cofactor evidence="1">
        <name>Zn(2+)</name>
        <dbReference type="ChEBI" id="CHEBI:29105"/>
    </cofactor>
</comment>
<keyword evidence="4 7" id="KW-0378">Hydrolase</keyword>
<name>A0A2T7FTE5_9RHOB</name>
<dbReference type="CDD" id="cd10001">
    <property type="entry name" value="HDAC_classII_APAH"/>
    <property type="match status" value="1"/>
</dbReference>
<dbReference type="InterPro" id="IPR023801">
    <property type="entry name" value="His_deacetylse_dom"/>
</dbReference>
<proteinExistence type="inferred from homology"/>
<dbReference type="InterPro" id="IPR000286">
    <property type="entry name" value="HDACs"/>
</dbReference>
<gene>
    <name evidence="7" type="ORF">DC363_15605</name>
</gene>
<dbReference type="GO" id="GO:0040029">
    <property type="term" value="P:epigenetic regulation of gene expression"/>
    <property type="evidence" value="ECO:0007669"/>
    <property type="project" value="TreeGrafter"/>
</dbReference>
<evidence type="ECO:0000313" key="7">
    <source>
        <dbReference type="EMBL" id="PVA05436.1"/>
    </source>
</evidence>
<evidence type="ECO:0000256" key="4">
    <source>
        <dbReference type="ARBA" id="ARBA00022801"/>
    </source>
</evidence>
<sequence length="345" mass="37325">MKTVYTDKHKLRDAKIEIHEGGLVAPFECPRRAEIILERIMETGLGEVVAPDDFGLDPVLAVHDAGFVEFLRTCADEWAAAGFGGEAIANCWPTRTMNSPHIPRFIEGKIGYYALACETTISVGTYEAAVASKDVALTATALVMNGERAAFGLCRPPGHHAASDQFGGYCFLNNAAIAAQYARDTGAQRVALIDLDFHHGNGTQQIFYDRDDVLFLSIHGDPMDAFPHFLGHADETGTGAGQGFNVNYPLPPDTPYAVWKECLDQALARIADYAPDLLIVSLGLDTYEHDPISFFKLQSEDYTDCGRTLAGLGLPTVFVLEGGYAVEEVGVNTVNVLQGFDEAAS</sequence>
<dbReference type="EMBL" id="QCYG01000011">
    <property type="protein sequence ID" value="PVA05436.1"/>
    <property type="molecule type" value="Genomic_DNA"/>
</dbReference>
<evidence type="ECO:0000256" key="1">
    <source>
        <dbReference type="ARBA" id="ARBA00001947"/>
    </source>
</evidence>